<accession>A0A7Y9FJB4</accession>
<reference evidence="1 2" key="1">
    <citation type="submission" date="2020-07" db="EMBL/GenBank/DDBJ databases">
        <authorList>
            <person name="Partida-Martinez L."/>
            <person name="Huntemann M."/>
            <person name="Clum A."/>
            <person name="Wang J."/>
            <person name="Palaniappan K."/>
            <person name="Ritter S."/>
            <person name="Chen I.-M."/>
            <person name="Stamatis D."/>
            <person name="Reddy T."/>
            <person name="O'Malley R."/>
            <person name="Daum C."/>
            <person name="Shapiro N."/>
            <person name="Ivanova N."/>
            <person name="Kyrpides N."/>
            <person name="Woyke T."/>
        </authorList>
    </citation>
    <scope>NUCLEOTIDE SEQUENCE [LARGE SCALE GENOMIC DNA]</scope>
    <source>
        <strain evidence="1 2">AS2.3</strain>
    </source>
</reference>
<sequence>MDQRPIISLDMDESLRTALYAAAAWRHMPVDDYIRDVLATAVRMDTDLAAFVQEGVDSADRGELIGQDDMEAWFEARYRSAAAE</sequence>
<reference evidence="1 2" key="2">
    <citation type="submission" date="2020-08" db="EMBL/GenBank/DDBJ databases">
        <title>The Agave Microbiome: Exploring the role of microbial communities in plant adaptations to desert environments.</title>
        <authorList>
            <person name="Partida-Martinez L.P."/>
        </authorList>
    </citation>
    <scope>NUCLEOTIDE SEQUENCE [LARGE SCALE GENOMIC DNA]</scope>
    <source>
        <strain evidence="1 2">AS2.3</strain>
    </source>
</reference>
<keyword evidence="2" id="KW-1185">Reference proteome</keyword>
<gene>
    <name evidence="1" type="ORF">HD841_000104</name>
</gene>
<dbReference type="AlphaFoldDB" id="A0A7Y9FJB4"/>
<protein>
    <submittedName>
        <fullName evidence="1">Putative transcriptional regulator</fullName>
    </submittedName>
</protein>
<dbReference type="EMBL" id="JACCBY010000001">
    <property type="protein sequence ID" value="NYD88335.1"/>
    <property type="molecule type" value="Genomic_DNA"/>
</dbReference>
<comment type="caution">
    <text evidence="1">The sequence shown here is derived from an EMBL/GenBank/DDBJ whole genome shotgun (WGS) entry which is preliminary data.</text>
</comment>
<dbReference type="Proteomes" id="UP000517753">
    <property type="component" value="Unassembled WGS sequence"/>
</dbReference>
<proteinExistence type="predicted"/>
<organism evidence="1 2">
    <name type="scientific">Sphingomonas melonis</name>
    <dbReference type="NCBI Taxonomy" id="152682"/>
    <lineage>
        <taxon>Bacteria</taxon>
        <taxon>Pseudomonadati</taxon>
        <taxon>Pseudomonadota</taxon>
        <taxon>Alphaproteobacteria</taxon>
        <taxon>Sphingomonadales</taxon>
        <taxon>Sphingomonadaceae</taxon>
        <taxon>Sphingomonas</taxon>
    </lineage>
</organism>
<evidence type="ECO:0000313" key="1">
    <source>
        <dbReference type="EMBL" id="NYD88335.1"/>
    </source>
</evidence>
<name>A0A7Y9FJB4_9SPHN</name>
<dbReference type="RefSeq" id="WP_179506947.1">
    <property type="nucleotide sequence ID" value="NZ_JACCBY010000001.1"/>
</dbReference>
<evidence type="ECO:0000313" key="2">
    <source>
        <dbReference type="Proteomes" id="UP000517753"/>
    </source>
</evidence>